<dbReference type="AlphaFoldDB" id="A0A7W6BZX6"/>
<dbReference type="EMBL" id="JACIDO010000003">
    <property type="protein sequence ID" value="MBB3935847.1"/>
    <property type="molecule type" value="Genomic_DNA"/>
</dbReference>
<reference evidence="1 2" key="1">
    <citation type="submission" date="2020-08" db="EMBL/GenBank/DDBJ databases">
        <title>Genomic Encyclopedia of Type Strains, Phase IV (KMG-IV): sequencing the most valuable type-strain genomes for metagenomic binning, comparative biology and taxonomic classification.</title>
        <authorList>
            <person name="Goeker M."/>
        </authorList>
    </citation>
    <scope>NUCLEOTIDE SEQUENCE [LARGE SCALE GENOMIC DNA]</scope>
    <source>
        <strain evidence="1 2">DSM 25024</strain>
    </source>
</reference>
<dbReference type="RefSeq" id="WP_090961147.1">
    <property type="nucleotide sequence ID" value="NZ_FOOA01000003.1"/>
</dbReference>
<evidence type="ECO:0000313" key="2">
    <source>
        <dbReference type="Proteomes" id="UP000531216"/>
    </source>
</evidence>
<evidence type="ECO:0000313" key="1">
    <source>
        <dbReference type="EMBL" id="MBB3935847.1"/>
    </source>
</evidence>
<name>A0A7W6BZX6_9HYPH</name>
<keyword evidence="2" id="KW-1185">Reference proteome</keyword>
<gene>
    <name evidence="1" type="ORF">GGR05_001991</name>
</gene>
<dbReference type="Proteomes" id="UP000531216">
    <property type="component" value="Unassembled WGS sequence"/>
</dbReference>
<accession>A0A7W6BZX6</accession>
<proteinExistence type="predicted"/>
<protein>
    <submittedName>
        <fullName evidence="1">Uncharacterized protein</fullName>
    </submittedName>
</protein>
<organism evidence="1 2">
    <name type="scientific">Aureimonas phyllosphaerae</name>
    <dbReference type="NCBI Taxonomy" id="1166078"/>
    <lineage>
        <taxon>Bacteria</taxon>
        <taxon>Pseudomonadati</taxon>
        <taxon>Pseudomonadota</taxon>
        <taxon>Alphaproteobacteria</taxon>
        <taxon>Hyphomicrobiales</taxon>
        <taxon>Aurantimonadaceae</taxon>
        <taxon>Aureimonas</taxon>
    </lineage>
</organism>
<sequence length="96" mass="10261">MEHVAALLLLVGCSPDASVCTEIPVPQPIYRSLEDCEAAKPLEMRLSGTYDRRVMATCSGLTQAEVDGSASVEWAVNRSGQLTVELTDAPQLVAAR</sequence>
<dbReference type="OrthoDB" id="7907327at2"/>
<comment type="caution">
    <text evidence="1">The sequence shown here is derived from an EMBL/GenBank/DDBJ whole genome shotgun (WGS) entry which is preliminary data.</text>
</comment>